<evidence type="ECO:0000313" key="2">
    <source>
        <dbReference type="Proteomes" id="UP000053562"/>
    </source>
</evidence>
<dbReference type="AlphaFoldDB" id="A0A0J9S2M9"/>
<organism evidence="1 2">
    <name type="scientific">Plasmodium vivax India VII</name>
    <dbReference type="NCBI Taxonomy" id="1077284"/>
    <lineage>
        <taxon>Eukaryota</taxon>
        <taxon>Sar</taxon>
        <taxon>Alveolata</taxon>
        <taxon>Apicomplexa</taxon>
        <taxon>Aconoidasida</taxon>
        <taxon>Haemosporida</taxon>
        <taxon>Plasmodiidae</taxon>
        <taxon>Plasmodium</taxon>
        <taxon>Plasmodium (Plasmodium)</taxon>
    </lineage>
</organism>
<dbReference type="EMBL" id="KQ234531">
    <property type="protein sequence ID" value="KMZ77036.1"/>
    <property type="molecule type" value="Genomic_DNA"/>
</dbReference>
<protein>
    <submittedName>
        <fullName evidence="1">Uncharacterized protein</fullName>
    </submittedName>
</protein>
<proteinExistence type="predicted"/>
<name>A0A0J9S2M9_PLAVI</name>
<sequence length="137" mass="16968">MSGLHRWRINNFFRYQDGGCLNKYHRVKNNIEQEIDDFHKNRDRNVQREWDRLYKYIIKTDKELQECYDNGYMLNQKQICPPGLLIPKVREERFPKNKVKIQLMNKNQGKEAMCAWKRFLFNLYFKGTNFRYKRYSN</sequence>
<accession>A0A0J9S2M9</accession>
<evidence type="ECO:0000313" key="1">
    <source>
        <dbReference type="EMBL" id="KMZ77036.1"/>
    </source>
</evidence>
<gene>
    <name evidence="1" type="ORF">PVIIG_06436</name>
</gene>
<dbReference type="Proteomes" id="UP000053562">
    <property type="component" value="Unassembled WGS sequence"/>
</dbReference>
<reference evidence="1 2" key="1">
    <citation type="submission" date="2011-08" db="EMBL/GenBank/DDBJ databases">
        <title>The Genome Sequence of Plasmodium vivax India VII.</title>
        <authorList>
            <consortium name="The Broad Institute Genome Sequencing Platform"/>
            <consortium name="The Broad Institute Genome Sequencing Center for Infectious Disease"/>
            <person name="Neafsey D."/>
            <person name="Carlton J."/>
            <person name="Barnwell J."/>
            <person name="Collins W."/>
            <person name="Escalante A."/>
            <person name="Mullikin J."/>
            <person name="Saul A."/>
            <person name="Guigo R."/>
            <person name="Camara F."/>
            <person name="Young S.K."/>
            <person name="Zeng Q."/>
            <person name="Gargeya S."/>
            <person name="Fitzgerald M."/>
            <person name="Haas B."/>
            <person name="Abouelleil A."/>
            <person name="Alvarado L."/>
            <person name="Arachchi H.M."/>
            <person name="Berlin A."/>
            <person name="Brown A."/>
            <person name="Chapman S.B."/>
            <person name="Chen Z."/>
            <person name="Dunbar C."/>
            <person name="Freedman E."/>
            <person name="Gearin G."/>
            <person name="Gellesch M."/>
            <person name="Goldberg J."/>
            <person name="Griggs A."/>
            <person name="Gujja S."/>
            <person name="Heiman D."/>
            <person name="Howarth C."/>
            <person name="Larson L."/>
            <person name="Lui A."/>
            <person name="MacDonald P.J.P."/>
            <person name="Montmayeur A."/>
            <person name="Murphy C."/>
            <person name="Neiman D."/>
            <person name="Pearson M."/>
            <person name="Priest M."/>
            <person name="Roberts A."/>
            <person name="Saif S."/>
            <person name="Shea T."/>
            <person name="Shenoy N."/>
            <person name="Sisk P."/>
            <person name="Stolte C."/>
            <person name="Sykes S."/>
            <person name="Wortman J."/>
            <person name="Nusbaum C."/>
            <person name="Birren B."/>
        </authorList>
    </citation>
    <scope>NUCLEOTIDE SEQUENCE [LARGE SCALE GENOMIC DNA]</scope>
    <source>
        <strain evidence="1 2">India VII</strain>
    </source>
</reference>